<dbReference type="EMBL" id="NEXE01000312">
    <property type="protein sequence ID" value="PSN83415.1"/>
    <property type="molecule type" value="Genomic_DNA"/>
</dbReference>
<gene>
    <name evidence="2" type="ORF">B9Q03_13470</name>
</gene>
<dbReference type="Proteomes" id="UP000240322">
    <property type="component" value="Unassembled WGS sequence"/>
</dbReference>
<protein>
    <submittedName>
        <fullName evidence="2">Uncharacterized protein</fullName>
    </submittedName>
</protein>
<organism evidence="2 3">
    <name type="scientific">Candidatus Marsarchaeota G2 archaeon OSP_D</name>
    <dbReference type="NCBI Taxonomy" id="1978157"/>
    <lineage>
        <taxon>Archaea</taxon>
        <taxon>Candidatus Marsarchaeota</taxon>
        <taxon>Candidatus Marsarchaeota group 2</taxon>
    </lineage>
</organism>
<name>A0A2R6AAT3_9ARCH</name>
<evidence type="ECO:0000256" key="1">
    <source>
        <dbReference type="SAM" id="Coils"/>
    </source>
</evidence>
<sequence length="231" mass="26661">MDGVKQREFGYQELFLSYQGRRVGFKAIVKNNIFVTIVSTKYTLITHEEIDKKVREFAGQKGLRVEQKEDGWRKYWLIQQNDAGILVVNSVDGSLSLKVFCTLKVGNVNAILTKVKILSKKHYESAKEHVENLEEEMQVILQAAEENLPYLSKMDRELTKEEKEFIQKIDLPEYVTRAMASTMAYTTNLKQIYQAAATAIWRGPAHRKTGIKTIIEHFKKLNDVIFGLTWV</sequence>
<reference evidence="2 3" key="1">
    <citation type="submission" date="2017-04" db="EMBL/GenBank/DDBJ databases">
        <title>Novel microbial lineages endemic to geothermal iron-oxide mats fill important gaps in the evolutionary history of Archaea.</title>
        <authorList>
            <person name="Jay Z.J."/>
            <person name="Beam J.P."/>
            <person name="Dlakic M."/>
            <person name="Rusch D.B."/>
            <person name="Kozubal M.A."/>
            <person name="Inskeep W.P."/>
        </authorList>
    </citation>
    <scope>NUCLEOTIDE SEQUENCE [LARGE SCALE GENOMIC DNA]</scope>
    <source>
        <strain evidence="2">OSP_D</strain>
    </source>
</reference>
<evidence type="ECO:0000313" key="2">
    <source>
        <dbReference type="EMBL" id="PSN83415.1"/>
    </source>
</evidence>
<keyword evidence="1" id="KW-0175">Coiled coil</keyword>
<feature type="coiled-coil region" evidence="1">
    <location>
        <begin position="116"/>
        <end position="147"/>
    </location>
</feature>
<proteinExistence type="predicted"/>
<dbReference type="AlphaFoldDB" id="A0A2R6AAT3"/>
<evidence type="ECO:0000313" key="3">
    <source>
        <dbReference type="Proteomes" id="UP000240322"/>
    </source>
</evidence>
<comment type="caution">
    <text evidence="2">The sequence shown here is derived from an EMBL/GenBank/DDBJ whole genome shotgun (WGS) entry which is preliminary data.</text>
</comment>
<accession>A0A2R6AAT3</accession>